<dbReference type="GO" id="GO:0004065">
    <property type="term" value="F:arylsulfatase activity"/>
    <property type="evidence" value="ECO:0007669"/>
    <property type="project" value="TreeGrafter"/>
</dbReference>
<dbReference type="PROSITE" id="PS00523">
    <property type="entry name" value="SULFATASE_1"/>
    <property type="match status" value="1"/>
</dbReference>
<keyword evidence="5" id="KW-0732">Signal</keyword>
<dbReference type="Pfam" id="PF00884">
    <property type="entry name" value="Sulfatase"/>
    <property type="match status" value="1"/>
</dbReference>
<feature type="chain" id="PRO_5043322252" evidence="5">
    <location>
        <begin position="23"/>
        <end position="471"/>
    </location>
</feature>
<feature type="signal peptide" evidence="5">
    <location>
        <begin position="1"/>
        <end position="22"/>
    </location>
</feature>
<feature type="domain" description="Sulfatase N-terminal" evidence="6">
    <location>
        <begin position="26"/>
        <end position="315"/>
    </location>
</feature>
<dbReference type="KEGG" id="osu:NT6N_06540"/>
<dbReference type="InterPro" id="IPR050738">
    <property type="entry name" value="Sulfatase"/>
</dbReference>
<keyword evidence="4" id="KW-0106">Calcium</keyword>
<evidence type="ECO:0000256" key="5">
    <source>
        <dbReference type="SAM" id="SignalP"/>
    </source>
</evidence>
<dbReference type="InterPro" id="IPR000917">
    <property type="entry name" value="Sulfatase_N"/>
</dbReference>
<dbReference type="InterPro" id="IPR017850">
    <property type="entry name" value="Alkaline_phosphatase_core_sf"/>
</dbReference>
<evidence type="ECO:0000256" key="2">
    <source>
        <dbReference type="ARBA" id="ARBA00022723"/>
    </source>
</evidence>
<comment type="similarity">
    <text evidence="1">Belongs to the sulfatase family.</text>
</comment>
<evidence type="ECO:0000256" key="1">
    <source>
        <dbReference type="ARBA" id="ARBA00008779"/>
    </source>
</evidence>
<evidence type="ECO:0000256" key="3">
    <source>
        <dbReference type="ARBA" id="ARBA00022801"/>
    </source>
</evidence>
<dbReference type="SUPFAM" id="SSF53649">
    <property type="entry name" value="Alkaline phosphatase-like"/>
    <property type="match status" value="1"/>
</dbReference>
<name>A0AAT9FI03_9BACT</name>
<keyword evidence="3" id="KW-0378">Hydrolase</keyword>
<evidence type="ECO:0000256" key="4">
    <source>
        <dbReference type="ARBA" id="ARBA00022837"/>
    </source>
</evidence>
<gene>
    <name evidence="7" type="ORF">NT6N_06540</name>
</gene>
<protein>
    <submittedName>
        <fullName evidence="7">N-acetylgalactosamine-6-sulfatase</fullName>
    </submittedName>
</protein>
<dbReference type="PANTHER" id="PTHR42693">
    <property type="entry name" value="ARYLSULFATASE FAMILY MEMBER"/>
    <property type="match status" value="1"/>
</dbReference>
<dbReference type="EMBL" id="AP026866">
    <property type="protein sequence ID" value="BDS05614.1"/>
    <property type="molecule type" value="Genomic_DNA"/>
</dbReference>
<dbReference type="GO" id="GO:0046872">
    <property type="term" value="F:metal ion binding"/>
    <property type="evidence" value="ECO:0007669"/>
    <property type="project" value="UniProtKB-KW"/>
</dbReference>
<evidence type="ECO:0000313" key="7">
    <source>
        <dbReference type="EMBL" id="BDS05614.1"/>
    </source>
</evidence>
<reference evidence="7" key="1">
    <citation type="submission" date="2024-07" db="EMBL/GenBank/DDBJ databases">
        <title>Complete genome sequence of Verrucomicrobiaceae bacterium NT6N.</title>
        <authorList>
            <person name="Huang C."/>
            <person name="Takami H."/>
            <person name="Hamasaki K."/>
        </authorList>
    </citation>
    <scope>NUCLEOTIDE SEQUENCE</scope>
    <source>
        <strain evidence="7">NT6N</strain>
    </source>
</reference>
<dbReference type="Gene3D" id="3.40.720.10">
    <property type="entry name" value="Alkaline Phosphatase, subunit A"/>
    <property type="match status" value="1"/>
</dbReference>
<keyword evidence="2" id="KW-0479">Metal-binding</keyword>
<dbReference type="InterPro" id="IPR024607">
    <property type="entry name" value="Sulfatase_CS"/>
</dbReference>
<proteinExistence type="inferred from homology"/>
<organism evidence="7">
    <name type="scientific">Oceaniferula spumae</name>
    <dbReference type="NCBI Taxonomy" id="2979115"/>
    <lineage>
        <taxon>Bacteria</taxon>
        <taxon>Pseudomonadati</taxon>
        <taxon>Verrucomicrobiota</taxon>
        <taxon>Verrucomicrobiia</taxon>
        <taxon>Verrucomicrobiales</taxon>
        <taxon>Verrucomicrobiaceae</taxon>
        <taxon>Oceaniferula</taxon>
    </lineage>
</organism>
<evidence type="ECO:0000259" key="6">
    <source>
        <dbReference type="Pfam" id="PF00884"/>
    </source>
</evidence>
<accession>A0AAT9FI03</accession>
<sequence length="471" mass="52221">MTSIQALLSVTWLVILSVGAQAASKPNIILVMADDQGWGDTGYNGHPVVKTPNLDAMAKNAMVFNRFYAGAPVCSPTRGTVLTGRNNNRINILDHGWFMRDQEYTIAQALKAEGYVTGHFGKWHVGSVQAGSGSNPSARGFDQWLSAPNFFDTNPYLSRQGKVEQMKGDSSTIVIDETIKFLKQHKDSGKPMFAVAWYSSPHSPHQEKPSSGKMYQGVKGAPFFNEITALDETLGRLRKQLREMDLHQNTILWYCSDNGGLMTESSGGRGKKGDIYEGGLRVPALIEWPAAIKPGTTEIPAVTSDIYPTLLSLIGSKQKPKRPLDGIDLREAIVGDMHVRKTGIGFWRHSAGGNATHSDRILKQIMKAQQAGKATPYPERIKGDQNIKQHPLNSFPGHAAWLEWPLKLHRNENQKGKVGYELYNLEKDPMEKSNIAAQNPEDFDRLKLSLKSWQESVIRSLNGGDYQSHIE</sequence>
<dbReference type="PANTHER" id="PTHR42693:SF53">
    <property type="entry name" value="ENDO-4-O-SULFATASE"/>
    <property type="match status" value="1"/>
</dbReference>
<dbReference type="Gene3D" id="3.30.1120.10">
    <property type="match status" value="1"/>
</dbReference>
<dbReference type="AlphaFoldDB" id="A0AAT9FI03"/>